<dbReference type="RefSeq" id="WP_115451782.1">
    <property type="nucleotide sequence ID" value="NZ_QNQT01000003.1"/>
</dbReference>
<feature type="transmembrane region" description="Helical" evidence="6">
    <location>
        <begin position="83"/>
        <end position="101"/>
    </location>
</feature>
<feature type="transmembrane region" description="Helical" evidence="6">
    <location>
        <begin position="177"/>
        <end position="196"/>
    </location>
</feature>
<evidence type="ECO:0000256" key="1">
    <source>
        <dbReference type="ARBA" id="ARBA00004651"/>
    </source>
</evidence>
<name>A0A3D8GR37_9BACI</name>
<feature type="transmembrane region" description="Helical" evidence="6">
    <location>
        <begin position="293"/>
        <end position="323"/>
    </location>
</feature>
<feature type="transmembrane region" description="Helical" evidence="6">
    <location>
        <begin position="54"/>
        <end position="74"/>
    </location>
</feature>
<dbReference type="GO" id="GO:0005886">
    <property type="term" value="C:plasma membrane"/>
    <property type="evidence" value="ECO:0007669"/>
    <property type="project" value="UniProtKB-SubCell"/>
</dbReference>
<evidence type="ECO:0000256" key="5">
    <source>
        <dbReference type="ARBA" id="ARBA00023136"/>
    </source>
</evidence>
<feature type="transmembrane region" description="Helical" evidence="6">
    <location>
        <begin position="142"/>
        <end position="171"/>
    </location>
</feature>
<dbReference type="PANTHER" id="PTHR23525">
    <property type="entry name" value="TRANSPORTER, PUTATIVE-RELATED"/>
    <property type="match status" value="1"/>
</dbReference>
<keyword evidence="3 6" id="KW-0812">Transmembrane</keyword>
<dbReference type="OrthoDB" id="9810492at2"/>
<feature type="transmembrane region" description="Helical" evidence="6">
    <location>
        <begin position="226"/>
        <end position="248"/>
    </location>
</feature>
<dbReference type="Pfam" id="PF07690">
    <property type="entry name" value="MFS_1"/>
    <property type="match status" value="2"/>
</dbReference>
<evidence type="ECO:0000313" key="9">
    <source>
        <dbReference type="Proteomes" id="UP000257144"/>
    </source>
</evidence>
<dbReference type="EMBL" id="QNQT01000003">
    <property type="protein sequence ID" value="RDU36954.1"/>
    <property type="molecule type" value="Genomic_DNA"/>
</dbReference>
<comment type="caution">
    <text evidence="8">The sequence shown here is derived from an EMBL/GenBank/DDBJ whole genome shotgun (WGS) entry which is preliminary data.</text>
</comment>
<feature type="transmembrane region" description="Helical" evidence="6">
    <location>
        <begin position="380"/>
        <end position="405"/>
    </location>
</feature>
<dbReference type="InterPro" id="IPR011701">
    <property type="entry name" value="MFS"/>
</dbReference>
<evidence type="ECO:0000313" key="8">
    <source>
        <dbReference type="EMBL" id="RDU36954.1"/>
    </source>
</evidence>
<evidence type="ECO:0000256" key="3">
    <source>
        <dbReference type="ARBA" id="ARBA00022692"/>
    </source>
</evidence>
<sequence>MAFYKGWITQFNAYNTNIKLSMTANIITQIGIGIFIVIYNFYVRELGYSESVNGQIISMASLATAIVLVPAGIIGDKFGRKRVIFSGILVSGTLLIMRALAAEETMLVYLAFAAGLSGAFLQVSGIPWLAENSDPSQRVNLFSLHFALMTAASVVGNLLGGILTDFFGLFFSNLESLRITLLIGAVIYLGGAVPAFKFRTPANRVAKPKTDETAKKKAFNWSGFKIIALFAVAQMLIGFGAGLVIPYLNLYFAGRFSASTSTTGFIISLGQAATAFAMIIGPKVVKRVGEVRAVVILQLLSLPFLLLTAYTQNLWLAAIGFLFRQALMNAGNPIQSSLIMSRVDDSMKGLANSINQTVFNLGWAFMGPVSTGIVVKYGNYWGYAYVFTITASLYLIGSVYFYLVFGRKVLRNRASQVPKAAGM</sequence>
<dbReference type="GO" id="GO:0022857">
    <property type="term" value="F:transmembrane transporter activity"/>
    <property type="evidence" value="ECO:0007669"/>
    <property type="project" value="InterPro"/>
</dbReference>
<gene>
    <name evidence="8" type="ORF">DRW41_09650</name>
</gene>
<accession>A0A3D8GR37</accession>
<dbReference type="SUPFAM" id="SSF103473">
    <property type="entry name" value="MFS general substrate transporter"/>
    <property type="match status" value="1"/>
</dbReference>
<dbReference type="AlphaFoldDB" id="A0A3D8GR37"/>
<evidence type="ECO:0000256" key="6">
    <source>
        <dbReference type="SAM" id="Phobius"/>
    </source>
</evidence>
<organism evidence="8 9">
    <name type="scientific">Neobacillus piezotolerans</name>
    <dbReference type="NCBI Taxonomy" id="2259171"/>
    <lineage>
        <taxon>Bacteria</taxon>
        <taxon>Bacillati</taxon>
        <taxon>Bacillota</taxon>
        <taxon>Bacilli</taxon>
        <taxon>Bacillales</taxon>
        <taxon>Bacillaceae</taxon>
        <taxon>Neobacillus</taxon>
    </lineage>
</organism>
<dbReference type="InterPro" id="IPR020846">
    <property type="entry name" value="MFS_dom"/>
</dbReference>
<comment type="subcellular location">
    <subcellularLocation>
        <location evidence="1">Cell membrane</location>
        <topology evidence="1">Multi-pass membrane protein</topology>
    </subcellularLocation>
</comment>
<dbReference type="Proteomes" id="UP000257144">
    <property type="component" value="Unassembled WGS sequence"/>
</dbReference>
<evidence type="ECO:0000256" key="4">
    <source>
        <dbReference type="ARBA" id="ARBA00022989"/>
    </source>
</evidence>
<dbReference type="PROSITE" id="PS50850">
    <property type="entry name" value="MFS"/>
    <property type="match status" value="1"/>
</dbReference>
<evidence type="ECO:0000259" key="7">
    <source>
        <dbReference type="PROSITE" id="PS50850"/>
    </source>
</evidence>
<dbReference type="PANTHER" id="PTHR23525:SF1">
    <property type="entry name" value="NODULIN-LIKE DOMAIN-CONTAINING PROTEIN"/>
    <property type="match status" value="1"/>
</dbReference>
<dbReference type="InterPro" id="IPR036259">
    <property type="entry name" value="MFS_trans_sf"/>
</dbReference>
<keyword evidence="4 6" id="KW-1133">Transmembrane helix</keyword>
<feature type="transmembrane region" description="Helical" evidence="6">
    <location>
        <begin position="107"/>
        <end position="130"/>
    </location>
</feature>
<feature type="domain" description="Major facilitator superfamily (MFS) profile" evidence="7">
    <location>
        <begin position="17"/>
        <end position="409"/>
    </location>
</feature>
<keyword evidence="2" id="KW-0813">Transport</keyword>
<feature type="transmembrane region" description="Helical" evidence="6">
    <location>
        <begin position="260"/>
        <end position="281"/>
    </location>
</feature>
<feature type="transmembrane region" description="Helical" evidence="6">
    <location>
        <begin position="20"/>
        <end position="42"/>
    </location>
</feature>
<dbReference type="Gene3D" id="1.20.1250.20">
    <property type="entry name" value="MFS general substrate transporter like domains"/>
    <property type="match status" value="1"/>
</dbReference>
<keyword evidence="5 6" id="KW-0472">Membrane</keyword>
<proteinExistence type="predicted"/>
<reference evidence="8 9" key="1">
    <citation type="submission" date="2018-07" db="EMBL/GenBank/DDBJ databases">
        <title>Bacillus sp. YLB-04 draft genome sequence.</title>
        <authorList>
            <person name="Yu L."/>
            <person name="Tang X."/>
        </authorList>
    </citation>
    <scope>NUCLEOTIDE SEQUENCE [LARGE SCALE GENOMIC DNA]</scope>
    <source>
        <strain evidence="8 9">YLB-04</strain>
    </source>
</reference>
<evidence type="ECO:0000256" key="2">
    <source>
        <dbReference type="ARBA" id="ARBA00022448"/>
    </source>
</evidence>
<protein>
    <submittedName>
        <fullName evidence="8">MFS transporter</fullName>
    </submittedName>
</protein>
<keyword evidence="9" id="KW-1185">Reference proteome</keyword>